<reference evidence="2" key="1">
    <citation type="submission" date="2019-12" db="EMBL/GenBank/DDBJ databases">
        <title>An insight into the sialome of adult female Ixodes ricinus ticks feeding for 6 days.</title>
        <authorList>
            <person name="Perner J."/>
            <person name="Ribeiro J.M.C."/>
        </authorList>
    </citation>
    <scope>NUCLEOTIDE SEQUENCE</scope>
    <source>
        <strain evidence="2">Semi-engorged</strain>
        <tissue evidence="2">Salivary glands</tissue>
    </source>
</reference>
<protein>
    <submittedName>
        <fullName evidence="2">Putative secreted protein</fullName>
    </submittedName>
</protein>
<keyword evidence="1" id="KW-0732">Signal</keyword>
<evidence type="ECO:0000313" key="2">
    <source>
        <dbReference type="EMBL" id="MXU95002.1"/>
    </source>
</evidence>
<organism evidence="2">
    <name type="scientific">Ixodes ricinus</name>
    <name type="common">Common tick</name>
    <name type="synonym">Acarus ricinus</name>
    <dbReference type="NCBI Taxonomy" id="34613"/>
    <lineage>
        <taxon>Eukaryota</taxon>
        <taxon>Metazoa</taxon>
        <taxon>Ecdysozoa</taxon>
        <taxon>Arthropoda</taxon>
        <taxon>Chelicerata</taxon>
        <taxon>Arachnida</taxon>
        <taxon>Acari</taxon>
        <taxon>Parasitiformes</taxon>
        <taxon>Ixodida</taxon>
        <taxon>Ixodoidea</taxon>
        <taxon>Ixodidae</taxon>
        <taxon>Ixodinae</taxon>
        <taxon>Ixodes</taxon>
    </lineage>
</organism>
<feature type="chain" id="PRO_5025390446" evidence="1">
    <location>
        <begin position="27"/>
        <end position="176"/>
    </location>
</feature>
<dbReference type="EMBL" id="GIFC01012919">
    <property type="protein sequence ID" value="MXU95002.1"/>
    <property type="molecule type" value="Transcribed_RNA"/>
</dbReference>
<evidence type="ECO:0000256" key="1">
    <source>
        <dbReference type="SAM" id="SignalP"/>
    </source>
</evidence>
<name>A0A6B0UZ86_IXORI</name>
<accession>A0A6B0UZ86</accession>
<proteinExistence type="predicted"/>
<feature type="signal peptide" evidence="1">
    <location>
        <begin position="1"/>
        <end position="26"/>
    </location>
</feature>
<sequence length="176" mass="19032">MMQSDSFSSWNFIFILVFFFCSSLSASRLTVSKTVSAISCCHRSEITTGKFLYSSWSASVSLIPLVSSSSKEPMSKASAAFTSPLGGIRGGGYFCRYTSCQSMPPKNEWLFTSSAPCPRQPSRLSTSRCSSPSRSSFSSAEKLSGSSTFMVKVIRSISCLSFVLCCRNGLCPLSSL</sequence>
<dbReference type="AlphaFoldDB" id="A0A6B0UZ86"/>